<accession>A0A9Q0FBD5</accession>
<gene>
    <name evidence="2" type="ORF">Tsubulata_050827</name>
</gene>
<sequence length="217" mass="24124">MFVEHSFGVVMRMERMDNDDKIRRLLMMMMWGLVCPAGYSSNLLQKVLSPVVGDGTRSETHNTLGFDLLVYAPYRSLESYFYDMESDGRQKSKPTTMVGLQTSTPTCGWSVSVTSPWLARCRVSADSTMMRESWMPPDPGYIYRVTVLRGGLFLVPARSGHLVTSASKAGSLKLVREADGRHEPSVETGHRAREDEAAKEDGFGEGRILSDSSSGRL</sequence>
<comment type="caution">
    <text evidence="2">The sequence shown here is derived from an EMBL/GenBank/DDBJ whole genome shotgun (WGS) entry which is preliminary data.</text>
</comment>
<dbReference type="EMBL" id="JAKUCV010006186">
    <property type="protein sequence ID" value="KAJ4828398.1"/>
    <property type="molecule type" value="Genomic_DNA"/>
</dbReference>
<protein>
    <submittedName>
        <fullName evidence="2">Uncharacterized protein</fullName>
    </submittedName>
</protein>
<dbReference type="AlphaFoldDB" id="A0A9Q0FBD5"/>
<organism evidence="2 3">
    <name type="scientific">Turnera subulata</name>
    <dbReference type="NCBI Taxonomy" id="218843"/>
    <lineage>
        <taxon>Eukaryota</taxon>
        <taxon>Viridiplantae</taxon>
        <taxon>Streptophyta</taxon>
        <taxon>Embryophyta</taxon>
        <taxon>Tracheophyta</taxon>
        <taxon>Spermatophyta</taxon>
        <taxon>Magnoliopsida</taxon>
        <taxon>eudicotyledons</taxon>
        <taxon>Gunneridae</taxon>
        <taxon>Pentapetalae</taxon>
        <taxon>rosids</taxon>
        <taxon>fabids</taxon>
        <taxon>Malpighiales</taxon>
        <taxon>Passifloraceae</taxon>
        <taxon>Turnera</taxon>
    </lineage>
</organism>
<feature type="compositionally biased region" description="Basic and acidic residues" evidence="1">
    <location>
        <begin position="177"/>
        <end position="204"/>
    </location>
</feature>
<evidence type="ECO:0000256" key="1">
    <source>
        <dbReference type="SAM" id="MobiDB-lite"/>
    </source>
</evidence>
<feature type="region of interest" description="Disordered" evidence="1">
    <location>
        <begin position="177"/>
        <end position="217"/>
    </location>
</feature>
<evidence type="ECO:0000313" key="2">
    <source>
        <dbReference type="EMBL" id="KAJ4828398.1"/>
    </source>
</evidence>
<reference evidence="2" key="2">
    <citation type="journal article" date="2023" name="Plants (Basel)">
        <title>Annotation of the Turnera subulata (Passifloraceae) Draft Genome Reveals the S-Locus Evolved after the Divergence of Turneroideae from Passifloroideae in a Stepwise Manner.</title>
        <authorList>
            <person name="Henning P.M."/>
            <person name="Roalson E.H."/>
            <person name="Mir W."/>
            <person name="McCubbin A.G."/>
            <person name="Shore J.S."/>
        </authorList>
    </citation>
    <scope>NUCLEOTIDE SEQUENCE</scope>
    <source>
        <strain evidence="2">F60SS</strain>
    </source>
</reference>
<name>A0A9Q0FBD5_9ROSI</name>
<evidence type="ECO:0000313" key="3">
    <source>
        <dbReference type="Proteomes" id="UP001141552"/>
    </source>
</evidence>
<keyword evidence="3" id="KW-1185">Reference proteome</keyword>
<reference evidence="2" key="1">
    <citation type="submission" date="2022-02" db="EMBL/GenBank/DDBJ databases">
        <authorList>
            <person name="Henning P.M."/>
            <person name="McCubbin A.G."/>
            <person name="Shore J.S."/>
        </authorList>
    </citation>
    <scope>NUCLEOTIDE SEQUENCE</scope>
    <source>
        <strain evidence="2">F60SS</strain>
        <tissue evidence="2">Leaves</tissue>
    </source>
</reference>
<dbReference type="Proteomes" id="UP001141552">
    <property type="component" value="Unassembled WGS sequence"/>
</dbReference>
<proteinExistence type="predicted"/>